<comment type="caution">
    <text evidence="2">The sequence shown here is derived from an EMBL/GenBank/DDBJ whole genome shotgun (WGS) entry which is preliminary data.</text>
</comment>
<dbReference type="AlphaFoldDB" id="A0A9X2FT40"/>
<dbReference type="InterPro" id="IPR059123">
    <property type="entry name" value="StrF_dom"/>
</dbReference>
<reference evidence="2 3" key="1">
    <citation type="journal article" date="2023" name="Int. J. Syst. Evol. Microbiol.">
        <title>Ligilactobacillus ubinensis sp. nov., a novel species isolated from the wild ferment of a durian fruit (Durio zibethinus).</title>
        <authorList>
            <person name="Heng Y.C."/>
            <person name="Menon N."/>
            <person name="Chen B."/>
            <person name="Loo B.Z.L."/>
            <person name="Wong G.W.J."/>
            <person name="Lim A.C.H."/>
            <person name="Silvaraju S."/>
            <person name="Kittelmann S."/>
        </authorList>
    </citation>
    <scope>NUCLEOTIDE SEQUENCE [LARGE SCALE GENOMIC DNA]</scope>
    <source>
        <strain evidence="2 3">WILCCON 0076</strain>
    </source>
</reference>
<name>A0A9X2FT40_9LACO</name>
<dbReference type="RefSeq" id="WP_253362218.1">
    <property type="nucleotide sequence ID" value="NZ_JAIULA010000036.1"/>
</dbReference>
<keyword evidence="3" id="KW-1185">Reference proteome</keyword>
<organism evidence="2 3">
    <name type="scientific">Ligilactobacillus ubinensis</name>
    <dbReference type="NCBI Taxonomy" id="2876789"/>
    <lineage>
        <taxon>Bacteria</taxon>
        <taxon>Bacillati</taxon>
        <taxon>Bacillota</taxon>
        <taxon>Bacilli</taxon>
        <taxon>Lactobacillales</taxon>
        <taxon>Lactobacillaceae</taxon>
        <taxon>Ligilactobacillus</taxon>
    </lineage>
</organism>
<dbReference type="Proteomes" id="UP001139006">
    <property type="component" value="Unassembled WGS sequence"/>
</dbReference>
<dbReference type="EMBL" id="JAIULA010000036">
    <property type="protein sequence ID" value="MCP0888048.1"/>
    <property type="molecule type" value="Genomic_DNA"/>
</dbReference>
<protein>
    <submittedName>
        <fullName evidence="2">Glycosyltransferase family protein</fullName>
    </submittedName>
</protein>
<gene>
    <name evidence="2" type="ORF">LB941_11980</name>
</gene>
<dbReference type="InterPro" id="IPR029044">
    <property type="entry name" value="Nucleotide-diphossugar_trans"/>
</dbReference>
<dbReference type="SUPFAM" id="SSF53448">
    <property type="entry name" value="Nucleotide-diphospho-sugar transferases"/>
    <property type="match status" value="1"/>
</dbReference>
<evidence type="ECO:0000259" key="1">
    <source>
        <dbReference type="Pfam" id="PF13712"/>
    </source>
</evidence>
<dbReference type="Gene3D" id="3.90.550.10">
    <property type="entry name" value="Spore Coat Polysaccharide Biosynthesis Protein SpsA, Chain A"/>
    <property type="match status" value="1"/>
</dbReference>
<feature type="domain" description="Streptomycin biosynthesis protein StrF" evidence="1">
    <location>
        <begin position="8"/>
        <end position="198"/>
    </location>
</feature>
<dbReference type="Pfam" id="PF13712">
    <property type="entry name" value="Glyco_tranf_2_5"/>
    <property type="match status" value="1"/>
</dbReference>
<evidence type="ECO:0000313" key="3">
    <source>
        <dbReference type="Proteomes" id="UP001139006"/>
    </source>
</evidence>
<proteinExistence type="predicted"/>
<accession>A0A9X2FT40</accession>
<sequence length="250" mass="29284">MRKNPVVAIVVIINNYHIFNEFKNNLDKQKDINYKLICIDNCKNQYHGAREAFNSVKNRLEEEYILFIHPDIRFLDEYCLKKVVSWCESIENLGVLGIAGCKRKYVPKEGRIFSNIVHGKTMKRIGTPVEVPIEVQTVDECFFVIKNDILEKYPFSDLNGWHLYAVEQCLKYNDIGLHNYVVPANIWHISDGKSLDFNYILQLKSIIRTYGKHIDAINTTVKNWKLDSVYSRIAINYYLVKQLIKYAIKI</sequence>
<evidence type="ECO:0000313" key="2">
    <source>
        <dbReference type="EMBL" id="MCP0888048.1"/>
    </source>
</evidence>